<comment type="caution">
    <text evidence="8">The sequence shown here is derived from an EMBL/GenBank/DDBJ whole genome shotgun (WGS) entry which is preliminary data.</text>
</comment>
<keyword evidence="3" id="KW-0433">Leucine-rich repeat</keyword>
<keyword evidence="9" id="KW-1185">Reference proteome</keyword>
<dbReference type="Pfam" id="PF12799">
    <property type="entry name" value="LRR_4"/>
    <property type="match status" value="1"/>
</dbReference>
<dbReference type="Gene3D" id="3.80.10.10">
    <property type="entry name" value="Ribonuclease Inhibitor"/>
    <property type="match status" value="2"/>
</dbReference>
<comment type="subcellular location">
    <subcellularLocation>
        <location evidence="1">Cell projection</location>
        <location evidence="1">Cilium</location>
    </subcellularLocation>
</comment>
<dbReference type="FunFam" id="3.80.10.10:FF:000166">
    <property type="entry name" value="Dynein assembly factor 1, axonemal"/>
    <property type="match status" value="1"/>
</dbReference>
<evidence type="ECO:0000256" key="4">
    <source>
        <dbReference type="ARBA" id="ARBA00022737"/>
    </source>
</evidence>
<dbReference type="FunFam" id="3.80.10.10:FF:000331">
    <property type="entry name" value="Dynein assembly factor 1, axonemal homolog"/>
    <property type="match status" value="1"/>
</dbReference>
<accession>A0AA88P3U9</accession>
<keyword evidence="6" id="KW-0966">Cell projection</keyword>
<dbReference type="InterPro" id="IPR001611">
    <property type="entry name" value="Leu-rich_rpt"/>
</dbReference>
<sequence length="428" mass="49168">MSCEDGKQDETNAGNVFHSEEQICGKNATVEEVEKSGNVPENSSEEKSSSSPRITKKLLKDVCKQNKQYMVPELNDSLYLHYKGFSVIEGLEEYTGLHSLWLQCNRIQKIENLHNQTELRCLYLNENLIHTLENLEPLVKLRILNVSHNYISVIQNISCLSELSTLEIAHNAIENVSDLQELCHCPSISVLDLSHNRLNDPEVLTVLEKMPNLRVLYLKGNGVIKKIPNYRKSLIVRLKELTYLDERPVFPKERACAEAWAVAGLEGEHKERELWQMRERRKIEESLEYMRLIKETALKERHAREQQEENGFSEPDPNLSSKDLKQTEQEENEWKDLPDLDDLDTVNTAPRTFRPIIEVVSDSDSDSDPEEISPDFSLFGKVSSKNTPIRDESLIFTNQGAEAMDPKADDEQQMTEGMQKKCLIEELN</sequence>
<dbReference type="GO" id="GO:0035082">
    <property type="term" value="P:axoneme assembly"/>
    <property type="evidence" value="ECO:0007669"/>
    <property type="project" value="TreeGrafter"/>
</dbReference>
<comment type="similarity">
    <text evidence="2">Belongs to the DNAAF1 family.</text>
</comment>
<feature type="region of interest" description="Disordered" evidence="7">
    <location>
        <begin position="1"/>
        <end position="53"/>
    </location>
</feature>
<dbReference type="Pfam" id="PF14580">
    <property type="entry name" value="LRR_9"/>
    <property type="match status" value="1"/>
</dbReference>
<dbReference type="Proteomes" id="UP001187315">
    <property type="component" value="Unassembled WGS sequence"/>
</dbReference>
<dbReference type="AlphaFoldDB" id="A0AA88P3U9"/>
<feature type="compositionally biased region" description="Basic and acidic residues" evidence="7">
    <location>
        <begin position="322"/>
        <end position="338"/>
    </location>
</feature>
<feature type="region of interest" description="Disordered" evidence="7">
    <location>
        <begin position="300"/>
        <end position="343"/>
    </location>
</feature>
<proteinExistence type="inferred from homology"/>
<dbReference type="EMBL" id="JAVHJS010000001">
    <property type="protein sequence ID" value="KAK2869575.1"/>
    <property type="molecule type" value="Genomic_DNA"/>
</dbReference>
<evidence type="ECO:0000256" key="5">
    <source>
        <dbReference type="ARBA" id="ARBA00023069"/>
    </source>
</evidence>
<dbReference type="PROSITE" id="PS51450">
    <property type="entry name" value="LRR"/>
    <property type="match status" value="5"/>
</dbReference>
<evidence type="ECO:0000256" key="7">
    <source>
        <dbReference type="SAM" id="MobiDB-lite"/>
    </source>
</evidence>
<organism evidence="8 9">
    <name type="scientific">Tachysurus vachellii</name>
    <name type="common">Darkbarbel catfish</name>
    <name type="synonym">Pelteobagrus vachellii</name>
    <dbReference type="NCBI Taxonomy" id="175792"/>
    <lineage>
        <taxon>Eukaryota</taxon>
        <taxon>Metazoa</taxon>
        <taxon>Chordata</taxon>
        <taxon>Craniata</taxon>
        <taxon>Vertebrata</taxon>
        <taxon>Euteleostomi</taxon>
        <taxon>Actinopterygii</taxon>
        <taxon>Neopterygii</taxon>
        <taxon>Teleostei</taxon>
        <taxon>Ostariophysi</taxon>
        <taxon>Siluriformes</taxon>
        <taxon>Bagridae</taxon>
        <taxon>Tachysurus</taxon>
    </lineage>
</organism>
<protein>
    <recommendedName>
        <fullName evidence="10">Dynein assembly factor 1, axonemal</fullName>
    </recommendedName>
</protein>
<evidence type="ECO:0000313" key="9">
    <source>
        <dbReference type="Proteomes" id="UP001187315"/>
    </source>
</evidence>
<feature type="region of interest" description="Disordered" evidence="7">
    <location>
        <begin position="361"/>
        <end position="384"/>
    </location>
</feature>
<name>A0AA88P3U9_TACVA</name>
<dbReference type="GO" id="GO:0005930">
    <property type="term" value="C:axoneme"/>
    <property type="evidence" value="ECO:0007669"/>
    <property type="project" value="TreeGrafter"/>
</dbReference>
<feature type="compositionally biased region" description="Basic and acidic residues" evidence="7">
    <location>
        <begin position="1"/>
        <end position="10"/>
    </location>
</feature>
<dbReference type="InterPro" id="IPR032675">
    <property type="entry name" value="LRR_dom_sf"/>
</dbReference>
<reference evidence="8" key="1">
    <citation type="submission" date="2023-08" db="EMBL/GenBank/DDBJ databases">
        <title>Pelteobagrus vachellii genome.</title>
        <authorList>
            <person name="Liu H."/>
        </authorList>
    </citation>
    <scope>NUCLEOTIDE SEQUENCE</scope>
    <source>
        <strain evidence="8">PRFRI_2022a</strain>
        <tissue evidence="8">Muscle</tissue>
    </source>
</reference>
<dbReference type="InterPro" id="IPR050576">
    <property type="entry name" value="Cilia_flagella_integrity"/>
</dbReference>
<feature type="compositionally biased region" description="Acidic residues" evidence="7">
    <location>
        <begin position="361"/>
        <end position="373"/>
    </location>
</feature>
<dbReference type="SMART" id="SM00365">
    <property type="entry name" value="LRR_SD22"/>
    <property type="match status" value="4"/>
</dbReference>
<dbReference type="PANTHER" id="PTHR45973">
    <property type="entry name" value="PROTEIN PHOSPHATASE 1 REGULATORY SUBUNIT SDS22-RELATED"/>
    <property type="match status" value="1"/>
</dbReference>
<evidence type="ECO:0000256" key="1">
    <source>
        <dbReference type="ARBA" id="ARBA00004138"/>
    </source>
</evidence>
<evidence type="ECO:0000256" key="2">
    <source>
        <dbReference type="ARBA" id="ARBA00006453"/>
    </source>
</evidence>
<gene>
    <name evidence="8" type="ORF">Q7C36_001446</name>
</gene>
<evidence type="ECO:0000256" key="3">
    <source>
        <dbReference type="ARBA" id="ARBA00022614"/>
    </source>
</evidence>
<dbReference type="InterPro" id="IPR025875">
    <property type="entry name" value="Leu-rich_rpt_4"/>
</dbReference>
<keyword evidence="5" id="KW-0969">Cilium</keyword>
<evidence type="ECO:0000313" key="8">
    <source>
        <dbReference type="EMBL" id="KAK2869575.1"/>
    </source>
</evidence>
<dbReference type="SUPFAM" id="SSF52075">
    <property type="entry name" value="Outer arm dynein light chain 1"/>
    <property type="match status" value="1"/>
</dbReference>
<evidence type="ECO:0000256" key="6">
    <source>
        <dbReference type="ARBA" id="ARBA00023273"/>
    </source>
</evidence>
<dbReference type="GO" id="GO:0070840">
    <property type="term" value="F:dynein complex binding"/>
    <property type="evidence" value="ECO:0007669"/>
    <property type="project" value="TreeGrafter"/>
</dbReference>
<keyword evidence="4" id="KW-0677">Repeat</keyword>
<evidence type="ECO:0008006" key="10">
    <source>
        <dbReference type="Google" id="ProtNLM"/>
    </source>
</evidence>
<dbReference type="PANTHER" id="PTHR45973:SF9">
    <property type="entry name" value="LEUCINE-RICH REPEAT-CONTAINING PROTEIN 46"/>
    <property type="match status" value="1"/>
</dbReference>